<gene>
    <name evidence="2" type="ORF">FQ775_00940</name>
</gene>
<dbReference type="RefSeq" id="WP_146297699.1">
    <property type="nucleotide sequence ID" value="NZ_CP042301.2"/>
</dbReference>
<dbReference type="EMBL" id="CP042301">
    <property type="protein sequence ID" value="QDY99049.1"/>
    <property type="molecule type" value="Genomic_DNA"/>
</dbReference>
<dbReference type="Gene3D" id="2.60.40.10">
    <property type="entry name" value="Immunoglobulins"/>
    <property type="match status" value="3"/>
</dbReference>
<dbReference type="Pfam" id="PF04773">
    <property type="entry name" value="FecR"/>
    <property type="match status" value="1"/>
</dbReference>
<reference evidence="2" key="1">
    <citation type="submission" date="2020-04" db="EMBL/GenBank/DDBJ databases">
        <title>Nitratireductor sp. nov. isolated from mangrove soil.</title>
        <authorList>
            <person name="Ye Y."/>
        </authorList>
    </citation>
    <scope>NUCLEOTIDE SEQUENCE</scope>
    <source>
        <strain evidence="2">SY7</strain>
    </source>
</reference>
<organism evidence="2 3">
    <name type="scientific">Nitratireductor mangrovi</name>
    <dbReference type="NCBI Taxonomy" id="2599600"/>
    <lineage>
        <taxon>Bacteria</taxon>
        <taxon>Pseudomonadati</taxon>
        <taxon>Pseudomonadota</taxon>
        <taxon>Alphaproteobacteria</taxon>
        <taxon>Hyphomicrobiales</taxon>
        <taxon>Phyllobacteriaceae</taxon>
        <taxon>Nitratireductor</taxon>
    </lineage>
</organism>
<dbReference type="PANTHER" id="PTHR38731:SF1">
    <property type="entry name" value="FECR PROTEIN DOMAIN-CONTAINING PROTEIN"/>
    <property type="match status" value="1"/>
</dbReference>
<dbReference type="InterPro" id="IPR006860">
    <property type="entry name" value="FecR"/>
</dbReference>
<dbReference type="KEGG" id="niy:FQ775_00940"/>
<evidence type="ECO:0000313" key="3">
    <source>
        <dbReference type="Proteomes" id="UP000321389"/>
    </source>
</evidence>
<dbReference type="InterPro" id="IPR013783">
    <property type="entry name" value="Ig-like_fold"/>
</dbReference>
<dbReference type="Proteomes" id="UP000321389">
    <property type="component" value="Chromosome"/>
</dbReference>
<dbReference type="Pfam" id="PF09136">
    <property type="entry name" value="Glucodextran_B"/>
    <property type="match status" value="1"/>
</dbReference>
<dbReference type="Gene3D" id="2.60.120.1440">
    <property type="match status" value="1"/>
</dbReference>
<keyword evidence="3" id="KW-1185">Reference proteome</keyword>
<name>A0A5B8KU23_9HYPH</name>
<dbReference type="AlphaFoldDB" id="A0A5B8KU23"/>
<accession>A0A5B8KU23</accession>
<protein>
    <recommendedName>
        <fullName evidence="1">FecR protein domain-containing protein</fullName>
    </recommendedName>
</protein>
<evidence type="ECO:0000259" key="1">
    <source>
        <dbReference type="Pfam" id="PF04773"/>
    </source>
</evidence>
<evidence type="ECO:0000313" key="2">
    <source>
        <dbReference type="EMBL" id="QDY99049.1"/>
    </source>
</evidence>
<dbReference type="PANTHER" id="PTHR38731">
    <property type="entry name" value="LIPL45-RELATED LIPOPROTEIN-RELATED"/>
    <property type="match status" value="1"/>
</dbReference>
<sequence>MSLRSLAAQHLDDPDLWPIILRLNGIDDIATIALGQELRLPGSQVELAASALEASLGEIQKANEAGAQLFAPILIRNAIEFRDQAVLENRDGIYHESIALSSKSINRAEAARTTSEQRRDVEAEARLSDRQGWVEGQKTSENSWSERELNAILNEQEKLRTLSSSTAQVVFRDASRLRLNANSQAVIQRMRVDPLKRREEAQISLVEGDFYALLATESNRNRLEVNLPNVEAKIDSGSFWVSQDESGAKFSNYDVKPVAIIAGDETLVLGRNEGAVVGTGQRPDRKIAVIDRVTLDQPQDGDVLFTGNVRLSWLAIDASAYWLELAHDPRFDRMADSRTGISGTSLDDLDLPPGTYFWRVAALDAVGLRGPMSIARKFEVRTDDLPPFLRIRTPQGGAVLREAQVTISGETEAGAAVFVGNAAADVDRDGRYFFTVTAEEGVNEISVTARDVAGNETVRTVAFAYMADARREIAYDESLPRDESGRFLTATDQLTLSGTAASQARITVRDIAGTLRSETYSDAEGRFALNVPLLSPDEELALSVTTASGYAYEEAINAGIRHRPPVIALDRPVPAVTAEPVLNLAIAAEAGTRYSVNGKPGTPDVSGIGFTIELAEGPNQIEIVATNPVGLVSIEKRRVIRDSLSPEMTANEIAVEQRGTGQVVTMRIEARDGTGLAKTARVRLSGPSGAREGVLRYNRARKSYLGSVELPSGGSEGDVKLEVELADVAGNTNSLEFSL</sequence>
<dbReference type="OrthoDB" id="9813091at2"/>
<feature type="domain" description="FecR protein" evidence="1">
    <location>
        <begin position="158"/>
        <end position="248"/>
    </location>
</feature>
<proteinExistence type="predicted"/>